<comment type="caution">
    <text evidence="6">The sequence shown here is derived from an EMBL/GenBank/DDBJ whole genome shotgun (WGS) entry which is preliminary data.</text>
</comment>
<protein>
    <submittedName>
        <fullName evidence="6">TetR/AcrR family transcriptional regulator</fullName>
    </submittedName>
</protein>
<dbReference type="InterPro" id="IPR009057">
    <property type="entry name" value="Homeodomain-like_sf"/>
</dbReference>
<feature type="DNA-binding region" description="H-T-H motif" evidence="4">
    <location>
        <begin position="48"/>
        <end position="67"/>
    </location>
</feature>
<accession>A0ABT3TE84</accession>
<dbReference type="RefSeq" id="WP_279244596.1">
    <property type="nucleotide sequence ID" value="NZ_SHNN01000001.1"/>
</dbReference>
<evidence type="ECO:0000256" key="4">
    <source>
        <dbReference type="PROSITE-ProRule" id="PRU00335"/>
    </source>
</evidence>
<dbReference type="Pfam" id="PF21313">
    <property type="entry name" value="EthR_C"/>
    <property type="match status" value="1"/>
</dbReference>
<keyword evidence="2 4" id="KW-0238">DNA-binding</keyword>
<dbReference type="PANTHER" id="PTHR47506:SF1">
    <property type="entry name" value="HTH-TYPE TRANSCRIPTIONAL REGULATOR YJDC"/>
    <property type="match status" value="1"/>
</dbReference>
<evidence type="ECO:0000256" key="3">
    <source>
        <dbReference type="ARBA" id="ARBA00023163"/>
    </source>
</evidence>
<evidence type="ECO:0000256" key="1">
    <source>
        <dbReference type="ARBA" id="ARBA00023015"/>
    </source>
</evidence>
<keyword evidence="1" id="KW-0805">Transcription regulation</keyword>
<evidence type="ECO:0000259" key="5">
    <source>
        <dbReference type="PROSITE" id="PS50977"/>
    </source>
</evidence>
<evidence type="ECO:0000313" key="6">
    <source>
        <dbReference type="EMBL" id="MCX2980621.1"/>
    </source>
</evidence>
<dbReference type="EMBL" id="SHNN01000001">
    <property type="protein sequence ID" value="MCX2980621.1"/>
    <property type="molecule type" value="Genomic_DNA"/>
</dbReference>
<dbReference type="Gene3D" id="1.10.357.10">
    <property type="entry name" value="Tetracycline Repressor, domain 2"/>
    <property type="match status" value="1"/>
</dbReference>
<dbReference type="Gene3D" id="1.10.10.60">
    <property type="entry name" value="Homeodomain-like"/>
    <property type="match status" value="1"/>
</dbReference>
<organism evidence="6 7">
    <name type="scientific">Candidatus Litorirhabdus singularis</name>
    <dbReference type="NCBI Taxonomy" id="2518993"/>
    <lineage>
        <taxon>Bacteria</taxon>
        <taxon>Pseudomonadati</taxon>
        <taxon>Pseudomonadota</taxon>
        <taxon>Gammaproteobacteria</taxon>
        <taxon>Cellvibrionales</taxon>
        <taxon>Halieaceae</taxon>
        <taxon>Candidatus Litorirhabdus</taxon>
    </lineage>
</organism>
<sequence length="225" mass="25293">MSDIEAYSTRLRGAAKPSTKIGKSDRTRAAILDAALDFVWSQPFHEMTVGSLMATTGVSRSAFYQYFRDLHAVMEALLDMLAAEISAVVKPWYVGVGDPVALLHETVSELVRICYKRGPFLRAISDAAATDKRLEKDWQQFMNGFDEMGVALVTRDQEQGLIPQFDPRPVITALNRLDVYTMIEAFGRRPRSNPEPVREALFRVWASTLYGAEWVEKASSTLVRK</sequence>
<dbReference type="InterPro" id="IPR049397">
    <property type="entry name" value="EthR_C"/>
</dbReference>
<name>A0ABT3TE84_9GAMM</name>
<keyword evidence="7" id="KW-1185">Reference proteome</keyword>
<evidence type="ECO:0000256" key="2">
    <source>
        <dbReference type="ARBA" id="ARBA00023125"/>
    </source>
</evidence>
<reference evidence="6" key="1">
    <citation type="submission" date="2019-02" db="EMBL/GenBank/DDBJ databases">
        <authorList>
            <person name="Li S.-H."/>
        </authorList>
    </citation>
    <scope>NUCLEOTIDE SEQUENCE</scope>
    <source>
        <strain evidence="6">IMCC14734</strain>
    </source>
</reference>
<evidence type="ECO:0000313" key="7">
    <source>
        <dbReference type="Proteomes" id="UP001143362"/>
    </source>
</evidence>
<feature type="domain" description="HTH tetR-type" evidence="5">
    <location>
        <begin position="25"/>
        <end position="85"/>
    </location>
</feature>
<keyword evidence="3" id="KW-0804">Transcription</keyword>
<dbReference type="Pfam" id="PF00440">
    <property type="entry name" value="TetR_N"/>
    <property type="match status" value="1"/>
</dbReference>
<dbReference type="PANTHER" id="PTHR47506">
    <property type="entry name" value="TRANSCRIPTIONAL REGULATORY PROTEIN"/>
    <property type="match status" value="1"/>
</dbReference>
<dbReference type="SUPFAM" id="SSF48498">
    <property type="entry name" value="Tetracyclin repressor-like, C-terminal domain"/>
    <property type="match status" value="1"/>
</dbReference>
<dbReference type="PROSITE" id="PS50977">
    <property type="entry name" value="HTH_TETR_2"/>
    <property type="match status" value="1"/>
</dbReference>
<dbReference type="InterPro" id="IPR036271">
    <property type="entry name" value="Tet_transcr_reg_TetR-rel_C_sf"/>
</dbReference>
<dbReference type="Proteomes" id="UP001143362">
    <property type="component" value="Unassembled WGS sequence"/>
</dbReference>
<dbReference type="InterPro" id="IPR001647">
    <property type="entry name" value="HTH_TetR"/>
</dbReference>
<dbReference type="SUPFAM" id="SSF46689">
    <property type="entry name" value="Homeodomain-like"/>
    <property type="match status" value="1"/>
</dbReference>
<proteinExistence type="predicted"/>
<gene>
    <name evidence="6" type="ORF">EYC98_06995</name>
</gene>